<feature type="signal peptide" evidence="1">
    <location>
        <begin position="1"/>
        <end position="20"/>
    </location>
</feature>
<dbReference type="KEGG" id="zma:111590307"/>
<reference evidence="2" key="2">
    <citation type="submission" date="2012-06" db="EMBL/GenBank/DDBJ databases">
        <authorList>
            <person name="Yu Y."/>
            <person name="Currie J."/>
            <person name="Lomeli R."/>
            <person name="Angelova A."/>
            <person name="Collura K."/>
            <person name="Wissotski M."/>
            <person name="Campos D."/>
            <person name="Kudrna D."/>
            <person name="Golser W."/>
            <person name="Ashely E."/>
            <person name="Descour A."/>
            <person name="Fernandes J."/>
            <person name="Soderlund C."/>
            <person name="Walbot V."/>
        </authorList>
    </citation>
    <scope>NUCLEOTIDE SEQUENCE</scope>
    <source>
        <strain evidence="2">B73</strain>
    </source>
</reference>
<sequence>MSLSRSALELLLLAAGQTRARTPARARCRLRFRRLQNAKSSTDTATASHTSLVRSSCRVVATGFATLPVFQLAALDASTPLLEPFSVSYPLRVSSSTEDAHAGDEFEFPHTSKQMLRQFTSLAGLAISCSPVLDSQQPQERSTILESFRFIYS</sequence>
<dbReference type="RefSeq" id="XP_023157006.1">
    <property type="nucleotide sequence ID" value="XM_023301238.2"/>
</dbReference>
<dbReference type="GeneID" id="111590307"/>
<dbReference type="EMBL" id="BT083491">
    <property type="protein sequence ID" value="ACR33844.1"/>
    <property type="molecule type" value="mRNA"/>
</dbReference>
<evidence type="ECO:0000256" key="1">
    <source>
        <dbReference type="SAM" id="SignalP"/>
    </source>
</evidence>
<feature type="chain" id="PRO_5002937431" evidence="1">
    <location>
        <begin position="21"/>
        <end position="153"/>
    </location>
</feature>
<accession>C4IY44</accession>
<organism evidence="2">
    <name type="scientific">Zea mays</name>
    <name type="common">Maize</name>
    <dbReference type="NCBI Taxonomy" id="4577"/>
    <lineage>
        <taxon>Eukaryota</taxon>
        <taxon>Viridiplantae</taxon>
        <taxon>Streptophyta</taxon>
        <taxon>Embryophyta</taxon>
        <taxon>Tracheophyta</taxon>
        <taxon>Spermatophyta</taxon>
        <taxon>Magnoliopsida</taxon>
        <taxon>Liliopsida</taxon>
        <taxon>Poales</taxon>
        <taxon>Poaceae</taxon>
        <taxon>PACMAD clade</taxon>
        <taxon>Panicoideae</taxon>
        <taxon>Andropogonodae</taxon>
        <taxon>Andropogoneae</taxon>
        <taxon>Tripsacinae</taxon>
        <taxon>Zea</taxon>
    </lineage>
</organism>
<name>C4IY44_MAIZE</name>
<dbReference type="AlphaFoldDB" id="C4IY44"/>
<protein>
    <submittedName>
        <fullName evidence="2">Uncharacterized protein</fullName>
    </submittedName>
</protein>
<reference evidence="2" key="1">
    <citation type="journal article" date="2009" name="PLoS Genet.">
        <title>Sequencing, mapping, and analysis of 27,455 maize full-length cDNAs.</title>
        <authorList>
            <person name="Soderlund C."/>
            <person name="Descour A."/>
            <person name="Kudrna D."/>
            <person name="Bomhoff M."/>
            <person name="Boyd L."/>
            <person name="Currie J."/>
            <person name="Angelova A."/>
            <person name="Collura K."/>
            <person name="Wissotski M."/>
            <person name="Ashley E."/>
            <person name="Morrow D."/>
            <person name="Fernandes J."/>
            <person name="Walbot V."/>
            <person name="Yu Y."/>
        </authorList>
    </citation>
    <scope>NUCLEOTIDE SEQUENCE</scope>
    <source>
        <strain evidence="2">B73</strain>
    </source>
</reference>
<proteinExistence type="evidence at transcript level"/>
<evidence type="ECO:0000313" key="2">
    <source>
        <dbReference type="EMBL" id="ACR33844.1"/>
    </source>
</evidence>
<keyword evidence="1" id="KW-0732">Signal</keyword>